<evidence type="ECO:0000256" key="5">
    <source>
        <dbReference type="ARBA" id="ARBA00022741"/>
    </source>
</evidence>
<comment type="function">
    <text evidence="9">An essential GTPase which binds GTP, GDP and possibly (p)ppGpp with moderate affinity, with high nucleotide exchange rates and a fairly low GTP hydrolysis rate. Plays a role in control of the cell cycle, stress response, ribosome biogenesis and in those bacteria that undergo differentiation, in morphogenesis control.</text>
</comment>
<dbReference type="PROSITE" id="PS51883">
    <property type="entry name" value="OBG"/>
    <property type="match status" value="1"/>
</dbReference>
<dbReference type="PATRIC" id="fig|61435.5.peg.1232"/>
<evidence type="ECO:0000256" key="3">
    <source>
        <dbReference type="ARBA" id="ARBA00022490"/>
    </source>
</evidence>
<dbReference type="PRINTS" id="PR00326">
    <property type="entry name" value="GTP1OBG"/>
</dbReference>
<evidence type="ECO:0000256" key="1">
    <source>
        <dbReference type="ARBA" id="ARBA00001946"/>
    </source>
</evidence>
<evidence type="ECO:0000313" key="14">
    <source>
        <dbReference type="Proteomes" id="UP000053577"/>
    </source>
</evidence>
<sequence>MFDRVEIRIKSGDGGSGKVSFRREKFVPYGGPDGGDGGDGGNVYLEADSGLYSLLNFKHKRVHKAANGENGMGSRCTGHNGADLVIKVPVGTVATIVEENGQKRVLADLAADGDRTLVARGGQGGLGNTHFVSSTNQAPMLAQKGQPGGEYELILELKLIADVAIIGYPNVGKSSLLSLLTAAKPRVANYPFTTLSPVMGVVERPEGTFVMAEVPGLIEDAHLGRGLGHDFLRHISRTRMVIHLLDGTSDNPIDDMIKVNSELYLYDASLSERPQVVAVNKIDDELVQLRREELTETFKEAGLEVFFISALTGEGVEVLLDKVAEKLAILKAADAPETETDQEIKVFRPAPKGKMGFHITRLEDGWQVEAPEIERIIEHSDIEDLEVRRQIMVLLKHRNVQQALIKAGAVIGQKIITGRLEWYL</sequence>
<dbReference type="InterPro" id="IPR006073">
    <property type="entry name" value="GTP-bd"/>
</dbReference>
<dbReference type="InterPro" id="IPR045086">
    <property type="entry name" value="OBG_GTPase"/>
</dbReference>
<feature type="domain" description="Obg" evidence="12">
    <location>
        <begin position="1"/>
        <end position="160"/>
    </location>
</feature>
<dbReference type="NCBIfam" id="NF008955">
    <property type="entry name" value="PRK12297.1"/>
    <property type="match status" value="1"/>
</dbReference>
<evidence type="ECO:0000256" key="7">
    <source>
        <dbReference type="ARBA" id="ARBA00022842"/>
    </source>
</evidence>
<evidence type="ECO:0000256" key="8">
    <source>
        <dbReference type="ARBA" id="ARBA00023134"/>
    </source>
</evidence>
<dbReference type="SUPFAM" id="SSF82051">
    <property type="entry name" value="Obg GTP-binding protein N-terminal domain"/>
    <property type="match status" value="1"/>
</dbReference>
<feature type="binding site" evidence="9">
    <location>
        <position position="174"/>
    </location>
    <ligand>
        <name>Mg(2+)</name>
        <dbReference type="ChEBI" id="CHEBI:18420"/>
    </ligand>
</feature>
<dbReference type="GO" id="GO:0000287">
    <property type="term" value="F:magnesium ion binding"/>
    <property type="evidence" value="ECO:0007669"/>
    <property type="project" value="InterPro"/>
</dbReference>
<comment type="similarity">
    <text evidence="2 9">Belongs to the TRAFAC class OBG-HflX-like GTPase superfamily. OBG GTPase family.</text>
</comment>
<evidence type="ECO:0000256" key="4">
    <source>
        <dbReference type="ARBA" id="ARBA00022723"/>
    </source>
</evidence>
<feature type="binding site" evidence="9">
    <location>
        <begin position="167"/>
        <end position="174"/>
    </location>
    <ligand>
        <name>GTP</name>
        <dbReference type="ChEBI" id="CHEBI:37565"/>
    </ligand>
</feature>
<dbReference type="HAMAP" id="MF_01454">
    <property type="entry name" value="GTPase_Obg"/>
    <property type="match status" value="1"/>
</dbReference>
<proteinExistence type="inferred from homology"/>
<dbReference type="InterPro" id="IPR031167">
    <property type="entry name" value="G_OBG"/>
</dbReference>
<feature type="domain" description="OCT" evidence="11">
    <location>
        <begin position="349"/>
        <end position="424"/>
    </location>
</feature>
<gene>
    <name evidence="9" type="primary">obg</name>
    <name evidence="13" type="ORF">DA01_06255</name>
</gene>
<name>A0A0V8LXL4_9CHLR</name>
<dbReference type="InterPro" id="IPR006169">
    <property type="entry name" value="GTP1_OBG_dom"/>
</dbReference>
<feature type="domain" description="OBG-type G" evidence="10">
    <location>
        <begin position="161"/>
        <end position="328"/>
    </location>
</feature>
<reference evidence="13 14" key="1">
    <citation type="journal article" date="2015" name="Sci. Rep.">
        <title>A comparative genomics and reductive dehalogenase gene transcription study of two chloroethene-respiring bacteria, Dehalococcoides mccartyi strains MB and 11a.</title>
        <authorList>
            <person name="Low A."/>
            <person name="Shen Z."/>
            <person name="Cheng D."/>
            <person name="Rogers M.J."/>
            <person name="Lee P.K."/>
            <person name="He J."/>
        </authorList>
    </citation>
    <scope>NUCLEOTIDE SEQUENCE [LARGE SCALE GENOMIC DNA]</scope>
    <source>
        <strain evidence="13 14">MB</strain>
    </source>
</reference>
<dbReference type="Proteomes" id="UP000053577">
    <property type="component" value="Unassembled WGS sequence"/>
</dbReference>
<dbReference type="Pfam" id="PF09269">
    <property type="entry name" value="DUF1967"/>
    <property type="match status" value="1"/>
</dbReference>
<dbReference type="NCBIfam" id="TIGR00231">
    <property type="entry name" value="small_GTP"/>
    <property type="match status" value="1"/>
</dbReference>
<keyword evidence="6 9" id="KW-0378">Hydrolase</keyword>
<comment type="caution">
    <text evidence="13">The sequence shown here is derived from an EMBL/GenBank/DDBJ whole genome shotgun (WGS) entry which is preliminary data.</text>
</comment>
<dbReference type="NCBIfam" id="TIGR03595">
    <property type="entry name" value="Obg_CgtA_exten"/>
    <property type="match status" value="1"/>
</dbReference>
<keyword evidence="8 9" id="KW-0342">GTP-binding</keyword>
<dbReference type="NCBIfam" id="NF008956">
    <property type="entry name" value="PRK12299.1"/>
    <property type="match status" value="1"/>
</dbReference>
<feature type="binding site" evidence="9">
    <location>
        <begin position="192"/>
        <end position="196"/>
    </location>
    <ligand>
        <name>GTP</name>
        <dbReference type="ChEBI" id="CHEBI:37565"/>
    </ligand>
</feature>
<dbReference type="FunFam" id="2.70.210.12:FF:000001">
    <property type="entry name" value="GTPase Obg"/>
    <property type="match status" value="1"/>
</dbReference>
<comment type="subunit">
    <text evidence="9">Monomer.</text>
</comment>
<dbReference type="PROSITE" id="PS51881">
    <property type="entry name" value="OCT"/>
    <property type="match status" value="1"/>
</dbReference>
<dbReference type="InterPro" id="IPR027417">
    <property type="entry name" value="P-loop_NTPase"/>
</dbReference>
<dbReference type="RefSeq" id="WP_058292898.1">
    <property type="nucleotide sequence ID" value="NZ_JADIIK010000014.1"/>
</dbReference>
<dbReference type="CDD" id="cd01898">
    <property type="entry name" value="Obg"/>
    <property type="match status" value="1"/>
</dbReference>
<evidence type="ECO:0000256" key="6">
    <source>
        <dbReference type="ARBA" id="ARBA00022801"/>
    </source>
</evidence>
<dbReference type="Gene3D" id="2.70.210.12">
    <property type="entry name" value="GTP1/OBG domain"/>
    <property type="match status" value="1"/>
</dbReference>
<keyword evidence="3 9" id="KW-0963">Cytoplasm</keyword>
<evidence type="ECO:0000313" key="13">
    <source>
        <dbReference type="EMBL" id="KSV16271.1"/>
    </source>
</evidence>
<dbReference type="InterPro" id="IPR036346">
    <property type="entry name" value="GTP-bd_prot_GTP1/OBG_C_sf"/>
</dbReference>
<dbReference type="NCBIfam" id="TIGR02729">
    <property type="entry name" value="Obg_CgtA"/>
    <property type="match status" value="1"/>
</dbReference>
<dbReference type="AlphaFoldDB" id="A0A0V8LXL4"/>
<keyword evidence="4 9" id="KW-0479">Metal-binding</keyword>
<dbReference type="GO" id="GO:0005525">
    <property type="term" value="F:GTP binding"/>
    <property type="evidence" value="ECO:0007669"/>
    <property type="project" value="UniProtKB-UniRule"/>
</dbReference>
<dbReference type="NCBIfam" id="NF008954">
    <property type="entry name" value="PRK12296.1"/>
    <property type="match status" value="1"/>
</dbReference>
<organism evidence="13 14">
    <name type="scientific">Dehalococcoides mccartyi</name>
    <dbReference type="NCBI Taxonomy" id="61435"/>
    <lineage>
        <taxon>Bacteria</taxon>
        <taxon>Bacillati</taxon>
        <taxon>Chloroflexota</taxon>
        <taxon>Dehalococcoidia</taxon>
        <taxon>Dehalococcoidales</taxon>
        <taxon>Dehalococcoidaceae</taxon>
        <taxon>Dehalococcoides</taxon>
    </lineage>
</organism>
<dbReference type="InterPro" id="IPR005225">
    <property type="entry name" value="Small_GTP-bd"/>
</dbReference>
<dbReference type="Gene3D" id="3.30.300.350">
    <property type="entry name" value="GTP-binding protein OBG, C-terminal domain"/>
    <property type="match status" value="1"/>
</dbReference>
<dbReference type="OrthoDB" id="9807318at2"/>
<dbReference type="InterPro" id="IPR036726">
    <property type="entry name" value="GTP1_OBG_dom_sf"/>
</dbReference>
<evidence type="ECO:0000259" key="10">
    <source>
        <dbReference type="PROSITE" id="PS51710"/>
    </source>
</evidence>
<dbReference type="EC" id="3.6.5.-" evidence="9"/>
<comment type="cofactor">
    <cofactor evidence="1 9">
        <name>Mg(2+)</name>
        <dbReference type="ChEBI" id="CHEBI:18420"/>
    </cofactor>
</comment>
<dbReference type="PANTHER" id="PTHR11702:SF31">
    <property type="entry name" value="MITOCHONDRIAL RIBOSOME-ASSOCIATED GTPASE 2"/>
    <property type="match status" value="1"/>
</dbReference>
<keyword evidence="7 9" id="KW-0460">Magnesium</keyword>
<dbReference type="SUPFAM" id="SSF102741">
    <property type="entry name" value="Obg GTP-binding protein C-terminal domain"/>
    <property type="match status" value="1"/>
</dbReference>
<dbReference type="GO" id="GO:0005737">
    <property type="term" value="C:cytoplasm"/>
    <property type="evidence" value="ECO:0007669"/>
    <property type="project" value="UniProtKB-SubCell"/>
</dbReference>
<dbReference type="InterPro" id="IPR015349">
    <property type="entry name" value="OCT_dom"/>
</dbReference>
<dbReference type="Pfam" id="PF01018">
    <property type="entry name" value="GTP1_OBG"/>
    <property type="match status" value="1"/>
</dbReference>
<dbReference type="PROSITE" id="PS51710">
    <property type="entry name" value="G_OBG"/>
    <property type="match status" value="1"/>
</dbReference>
<dbReference type="eggNOG" id="COG0536">
    <property type="taxonomic scope" value="Bacteria"/>
</dbReference>
<dbReference type="InterPro" id="IPR014100">
    <property type="entry name" value="GTP-bd_Obg/CgtA"/>
</dbReference>
<evidence type="ECO:0000256" key="9">
    <source>
        <dbReference type="HAMAP-Rule" id="MF_01454"/>
    </source>
</evidence>
<dbReference type="SUPFAM" id="SSF52540">
    <property type="entry name" value="P-loop containing nucleoside triphosphate hydrolases"/>
    <property type="match status" value="1"/>
</dbReference>
<dbReference type="PANTHER" id="PTHR11702">
    <property type="entry name" value="DEVELOPMENTALLY REGULATED GTP-BINDING PROTEIN-RELATED"/>
    <property type="match status" value="1"/>
</dbReference>
<accession>A0A0V8LXL4</accession>
<dbReference type="Gene3D" id="3.40.50.300">
    <property type="entry name" value="P-loop containing nucleotide triphosphate hydrolases"/>
    <property type="match status" value="1"/>
</dbReference>
<dbReference type="EMBL" id="JGYD01000027">
    <property type="protein sequence ID" value="KSV16271.1"/>
    <property type="molecule type" value="Genomic_DNA"/>
</dbReference>
<evidence type="ECO:0000259" key="11">
    <source>
        <dbReference type="PROSITE" id="PS51881"/>
    </source>
</evidence>
<evidence type="ECO:0000256" key="2">
    <source>
        <dbReference type="ARBA" id="ARBA00007699"/>
    </source>
</evidence>
<keyword evidence="5 9" id="KW-0547">Nucleotide-binding</keyword>
<feature type="binding site" evidence="9">
    <location>
        <begin position="309"/>
        <end position="311"/>
    </location>
    <ligand>
        <name>GTP</name>
        <dbReference type="ChEBI" id="CHEBI:37565"/>
    </ligand>
</feature>
<feature type="binding site" evidence="9">
    <location>
        <begin position="213"/>
        <end position="216"/>
    </location>
    <ligand>
        <name>GTP</name>
        <dbReference type="ChEBI" id="CHEBI:37565"/>
    </ligand>
</feature>
<feature type="binding site" evidence="9">
    <location>
        <position position="194"/>
    </location>
    <ligand>
        <name>Mg(2+)</name>
        <dbReference type="ChEBI" id="CHEBI:18420"/>
    </ligand>
</feature>
<feature type="binding site" evidence="9">
    <location>
        <begin position="280"/>
        <end position="283"/>
    </location>
    <ligand>
        <name>GTP</name>
        <dbReference type="ChEBI" id="CHEBI:37565"/>
    </ligand>
</feature>
<dbReference type="Pfam" id="PF01926">
    <property type="entry name" value="MMR_HSR1"/>
    <property type="match status" value="1"/>
</dbReference>
<evidence type="ECO:0000259" key="12">
    <source>
        <dbReference type="PROSITE" id="PS51883"/>
    </source>
</evidence>
<comment type="subcellular location">
    <subcellularLocation>
        <location evidence="9">Cytoplasm</location>
    </subcellularLocation>
</comment>
<dbReference type="GO" id="GO:0042254">
    <property type="term" value="P:ribosome biogenesis"/>
    <property type="evidence" value="ECO:0007669"/>
    <property type="project" value="UniProtKB-UniRule"/>
</dbReference>
<protein>
    <recommendedName>
        <fullName evidence="9">GTPase Obg</fullName>
        <ecNumber evidence="9">3.6.5.-</ecNumber>
    </recommendedName>
    <alternativeName>
        <fullName evidence="9">GTP-binding protein Obg</fullName>
    </alternativeName>
</protein>
<dbReference type="GO" id="GO:0003924">
    <property type="term" value="F:GTPase activity"/>
    <property type="evidence" value="ECO:0007669"/>
    <property type="project" value="UniProtKB-UniRule"/>
</dbReference>